<comment type="caution">
    <text evidence="1">The sequence shown here is derived from an EMBL/GenBank/DDBJ whole genome shotgun (WGS) entry which is preliminary data.</text>
</comment>
<dbReference type="AlphaFoldDB" id="A0A6C2D6N2"/>
<reference evidence="1 2" key="1">
    <citation type="submission" date="2019-01" db="EMBL/GenBank/DDBJ databases">
        <title>Zoogloea oleivorans genome sequencing and assembly.</title>
        <authorList>
            <person name="Tancsics A."/>
            <person name="Farkas M."/>
            <person name="Kriszt B."/>
            <person name="Maroti G."/>
            <person name="Horvath B."/>
        </authorList>
    </citation>
    <scope>NUCLEOTIDE SEQUENCE [LARGE SCALE GENOMIC DNA]</scope>
    <source>
        <strain evidence="1 2">Buc</strain>
    </source>
</reference>
<evidence type="ECO:0000313" key="1">
    <source>
        <dbReference type="EMBL" id="TYC62170.1"/>
    </source>
</evidence>
<dbReference type="Proteomes" id="UP000389128">
    <property type="component" value="Unassembled WGS sequence"/>
</dbReference>
<name>A0A6C2D6N2_9RHOO</name>
<gene>
    <name evidence="1" type="ORF">ETQ85_01050</name>
</gene>
<proteinExistence type="predicted"/>
<evidence type="ECO:0008006" key="3">
    <source>
        <dbReference type="Google" id="ProtNLM"/>
    </source>
</evidence>
<dbReference type="EMBL" id="SDKK01000001">
    <property type="protein sequence ID" value="TYC62170.1"/>
    <property type="molecule type" value="Genomic_DNA"/>
</dbReference>
<protein>
    <recommendedName>
        <fullName evidence="3">DUF403 domain-containing protein</fullName>
    </recommendedName>
</protein>
<evidence type="ECO:0000313" key="2">
    <source>
        <dbReference type="Proteomes" id="UP000389128"/>
    </source>
</evidence>
<dbReference type="OrthoDB" id="9180266at2"/>
<keyword evidence="2" id="KW-1185">Reference proteome</keyword>
<sequence length="262" mass="28455">MTECAVHVVQSGLRHFLPACLFADRLLGVLRLVQCHRALCAGWSHTDVGHPCARDGVVSGLDEALASCRAASPARSDGAFVDEIEAGWQALLATRGQLSAEMAFLRHSRLIEQILGRIGLLAEQWPGLDREQDRLVSDYARQLPALAECLGQIRGMCCGVAAQGGCTAFKRTRLLFLCSSAQALLVTAYQCYRGIAPPVEALVARTATESLVHIVRAGFLRERVDYPVAAFYKTATESIDTVFAWIERIGADLKDSVGVNQE</sequence>
<dbReference type="RefSeq" id="WP_148577260.1">
    <property type="nucleotide sequence ID" value="NZ_SDKK01000001.1"/>
</dbReference>
<organism evidence="1 2">
    <name type="scientific">Zoogloea oleivorans</name>
    <dbReference type="NCBI Taxonomy" id="1552750"/>
    <lineage>
        <taxon>Bacteria</taxon>
        <taxon>Pseudomonadati</taxon>
        <taxon>Pseudomonadota</taxon>
        <taxon>Betaproteobacteria</taxon>
        <taxon>Rhodocyclales</taxon>
        <taxon>Zoogloeaceae</taxon>
        <taxon>Zoogloea</taxon>
    </lineage>
</organism>
<accession>A0A6C2D6N2</accession>